<dbReference type="EMBL" id="UZAN01056529">
    <property type="protein sequence ID" value="VDP91302.1"/>
    <property type="molecule type" value="Genomic_DNA"/>
</dbReference>
<evidence type="ECO:0000259" key="1">
    <source>
        <dbReference type="Pfam" id="PF25328"/>
    </source>
</evidence>
<feature type="domain" description="MAP kinase-activating death" evidence="1">
    <location>
        <begin position="1"/>
        <end position="42"/>
    </location>
</feature>
<evidence type="ECO:0000313" key="4">
    <source>
        <dbReference type="WBParaSite" id="ECPE_0001407001-mRNA-1"/>
    </source>
</evidence>
<dbReference type="InterPro" id="IPR057469">
    <property type="entry name" value="PH_MADD"/>
</dbReference>
<dbReference type="WBParaSite" id="ECPE_0001407001-mRNA-1">
    <property type="protein sequence ID" value="ECPE_0001407001-mRNA-1"/>
    <property type="gene ID" value="ECPE_0001407001"/>
</dbReference>
<name>A0A183B495_9TREM</name>
<dbReference type="Pfam" id="PF25328">
    <property type="entry name" value="PH_MADD"/>
    <property type="match status" value="1"/>
</dbReference>
<dbReference type="Proteomes" id="UP000272942">
    <property type="component" value="Unassembled WGS sequence"/>
</dbReference>
<gene>
    <name evidence="2" type="ORF">ECPE_LOCUS14030</name>
</gene>
<dbReference type="AlphaFoldDB" id="A0A183B495"/>
<evidence type="ECO:0000313" key="3">
    <source>
        <dbReference type="Proteomes" id="UP000272942"/>
    </source>
</evidence>
<proteinExistence type="predicted"/>
<keyword evidence="3" id="KW-1185">Reference proteome</keyword>
<accession>A0A183B495</accession>
<organism evidence="4">
    <name type="scientific">Echinostoma caproni</name>
    <dbReference type="NCBI Taxonomy" id="27848"/>
    <lineage>
        <taxon>Eukaryota</taxon>
        <taxon>Metazoa</taxon>
        <taxon>Spiralia</taxon>
        <taxon>Lophotrochozoa</taxon>
        <taxon>Platyhelminthes</taxon>
        <taxon>Trematoda</taxon>
        <taxon>Digenea</taxon>
        <taxon>Plagiorchiida</taxon>
        <taxon>Echinostomata</taxon>
        <taxon>Echinostomatoidea</taxon>
        <taxon>Echinostomatidae</taxon>
        <taxon>Echinostoma</taxon>
    </lineage>
</organism>
<sequence>MFISISHIKRCSAPHHDLFCIEYFDQSEKRLRTKDLQTDMALLVLNFWQRMLLVEIGRRQVVARVYSIPTH</sequence>
<evidence type="ECO:0000313" key="2">
    <source>
        <dbReference type="EMBL" id="VDP91302.1"/>
    </source>
</evidence>
<reference evidence="2 3" key="2">
    <citation type="submission" date="2018-11" db="EMBL/GenBank/DDBJ databases">
        <authorList>
            <consortium name="Pathogen Informatics"/>
        </authorList>
    </citation>
    <scope>NUCLEOTIDE SEQUENCE [LARGE SCALE GENOMIC DNA]</scope>
    <source>
        <strain evidence="2 3">Egypt</strain>
    </source>
</reference>
<protein>
    <recommendedName>
        <fullName evidence="1">MAP kinase-activating death domain-containing protein</fullName>
    </recommendedName>
</protein>
<reference evidence="4" key="1">
    <citation type="submission" date="2016-06" db="UniProtKB">
        <authorList>
            <consortium name="WormBaseParasite"/>
        </authorList>
    </citation>
    <scope>IDENTIFICATION</scope>
</reference>